<keyword evidence="2" id="KW-0479">Metal-binding</keyword>
<dbReference type="InterPro" id="IPR019791">
    <property type="entry name" value="Haem_peroxidase_animal"/>
</dbReference>
<keyword evidence="1" id="KW-0560">Oxidoreductase</keyword>
<name>A0A423SJH8_PENVA</name>
<evidence type="ECO:0000256" key="2">
    <source>
        <dbReference type="PIRSR" id="PIRSR619791-2"/>
    </source>
</evidence>
<dbReference type="GO" id="GO:0006979">
    <property type="term" value="P:response to oxidative stress"/>
    <property type="evidence" value="ECO:0007669"/>
    <property type="project" value="InterPro"/>
</dbReference>
<evidence type="ECO:0000256" key="1">
    <source>
        <dbReference type="ARBA" id="ARBA00022559"/>
    </source>
</evidence>
<keyword evidence="1" id="KW-0575">Peroxidase</keyword>
<keyword evidence="5" id="KW-1185">Reference proteome</keyword>
<dbReference type="InterPro" id="IPR010255">
    <property type="entry name" value="Haem_peroxidase_sf"/>
</dbReference>
<dbReference type="Proteomes" id="UP000283509">
    <property type="component" value="Unassembled WGS sequence"/>
</dbReference>
<feature type="binding site" description="axial binding residue" evidence="2">
    <location>
        <position position="306"/>
    </location>
    <ligand>
        <name>heme b</name>
        <dbReference type="ChEBI" id="CHEBI:60344"/>
    </ligand>
    <ligandPart>
        <name>Fe</name>
        <dbReference type="ChEBI" id="CHEBI:18248"/>
    </ligandPart>
</feature>
<evidence type="ECO:0000256" key="3">
    <source>
        <dbReference type="SAM" id="MobiDB-lite"/>
    </source>
</evidence>
<organism evidence="4 5">
    <name type="scientific">Penaeus vannamei</name>
    <name type="common">Whiteleg shrimp</name>
    <name type="synonym">Litopenaeus vannamei</name>
    <dbReference type="NCBI Taxonomy" id="6689"/>
    <lineage>
        <taxon>Eukaryota</taxon>
        <taxon>Metazoa</taxon>
        <taxon>Ecdysozoa</taxon>
        <taxon>Arthropoda</taxon>
        <taxon>Crustacea</taxon>
        <taxon>Multicrustacea</taxon>
        <taxon>Malacostraca</taxon>
        <taxon>Eumalacostraca</taxon>
        <taxon>Eucarida</taxon>
        <taxon>Decapoda</taxon>
        <taxon>Dendrobranchiata</taxon>
        <taxon>Penaeoidea</taxon>
        <taxon>Penaeidae</taxon>
        <taxon>Penaeus</taxon>
    </lineage>
</organism>
<comment type="caution">
    <text evidence="4">The sequence shown here is derived from an EMBL/GenBank/DDBJ whole genome shotgun (WGS) entry which is preliminary data.</text>
</comment>
<dbReference type="CDD" id="cd09823">
    <property type="entry name" value="peroxinectin_like"/>
    <property type="match status" value="1"/>
</dbReference>
<proteinExistence type="predicted"/>
<dbReference type="GO" id="GO:0004601">
    <property type="term" value="F:peroxidase activity"/>
    <property type="evidence" value="ECO:0007669"/>
    <property type="project" value="UniProtKB-KW"/>
</dbReference>
<reference evidence="4 5" key="2">
    <citation type="submission" date="2019-01" db="EMBL/GenBank/DDBJ databases">
        <title>The decoding of complex shrimp genome reveals the adaptation for benthos swimmer, frequently molting mechanism and breeding impact on genome.</title>
        <authorList>
            <person name="Sun Y."/>
            <person name="Gao Y."/>
            <person name="Yu Y."/>
        </authorList>
    </citation>
    <scope>NUCLEOTIDE SEQUENCE [LARGE SCALE GENOMIC DNA]</scope>
    <source>
        <tissue evidence="4">Muscle</tissue>
    </source>
</reference>
<dbReference type="AlphaFoldDB" id="A0A423SJH8"/>
<dbReference type="SUPFAM" id="SSF48113">
    <property type="entry name" value="Heme-dependent peroxidases"/>
    <property type="match status" value="1"/>
</dbReference>
<sequence length="606" mass="66985">MRGRTAHPGRPPLPPNRQHHVAQRRAATPARPRHPHGHAVGPVHRPRHRPTLLKAALGEEHYHFLSFLSYSEEEPTPVRCCESGSEFTFPDGLRDCQPINVTADPLHSSAGRSCMRFVRSLIGNQGCVLSKFLPSPPPRQPPEQTNQITAYVDGSAVYGSDEEQKEQLRLHRGGQLKVTASPTPGHGSLLPFLDCEPEEGMVTGGQCFRGGDVRVNEQPGLASMHTLWTRAHNTLATQLSVVNPHWNDERLYEETRRIIGALIQQITYRDFLPIILGDGLMREFELYPLTAGYSTAYNPSIDAFGHTLVDDMLRGAGTSIPLVGNFFNPRPLFQFQTRPTALLGGLASALAQPADAYLVPSLTNDLFKQSSDPVGMDLMALNIQRGRDHGIPPYTAWRRGCNLPVPTSVNDLAQIMSPAVAQVFQRLYPSIDEIDLFPAGLGEKAVPDGLLGPTFTCIIAHQFARLKRGDRFWFENPNQPRPFTEAQLASIRRIGLSSIICQNSNLEFMQLNPFISADIRGNEPRPCAAFPSLDLSLWREGGTTDPTPYPPTEPPSYYLPVPPSGRPQGRCRGAGAWRGVPGMARWCDLNCYHTDSYCPPPHCQCS</sequence>
<accession>A0A423SJH8</accession>
<dbReference type="Pfam" id="PF03098">
    <property type="entry name" value="An_peroxidase"/>
    <property type="match status" value="1"/>
</dbReference>
<dbReference type="PROSITE" id="PS50292">
    <property type="entry name" value="PEROXIDASE_3"/>
    <property type="match status" value="1"/>
</dbReference>
<dbReference type="Gene3D" id="1.10.640.10">
    <property type="entry name" value="Haem peroxidase domain superfamily, animal type"/>
    <property type="match status" value="1"/>
</dbReference>
<evidence type="ECO:0000313" key="5">
    <source>
        <dbReference type="Proteomes" id="UP000283509"/>
    </source>
</evidence>
<keyword evidence="2" id="KW-0408">Iron</keyword>
<dbReference type="InterPro" id="IPR037120">
    <property type="entry name" value="Haem_peroxidase_sf_animal"/>
</dbReference>
<gene>
    <name evidence="4" type="ORF">C7M84_017704</name>
</gene>
<dbReference type="OrthoDB" id="6505174at2759"/>
<dbReference type="PANTHER" id="PTHR11475:SF134">
    <property type="entry name" value="LD42267P"/>
    <property type="match status" value="1"/>
</dbReference>
<evidence type="ECO:0000313" key="4">
    <source>
        <dbReference type="EMBL" id="ROT64360.1"/>
    </source>
</evidence>
<dbReference type="PANTHER" id="PTHR11475">
    <property type="entry name" value="OXIDASE/PEROXIDASE"/>
    <property type="match status" value="1"/>
</dbReference>
<dbReference type="GO" id="GO:0046872">
    <property type="term" value="F:metal ion binding"/>
    <property type="evidence" value="ECO:0007669"/>
    <property type="project" value="UniProtKB-KW"/>
</dbReference>
<reference evidence="4 5" key="1">
    <citation type="submission" date="2018-04" db="EMBL/GenBank/DDBJ databases">
        <authorList>
            <person name="Zhang X."/>
            <person name="Yuan J."/>
            <person name="Li F."/>
            <person name="Xiang J."/>
        </authorList>
    </citation>
    <scope>NUCLEOTIDE SEQUENCE [LARGE SCALE GENOMIC DNA]</scope>
    <source>
        <tissue evidence="4">Muscle</tissue>
    </source>
</reference>
<feature type="region of interest" description="Disordered" evidence="3">
    <location>
        <begin position="1"/>
        <end position="47"/>
    </location>
</feature>
<dbReference type="EMBL" id="QCYY01003260">
    <property type="protein sequence ID" value="ROT64360.1"/>
    <property type="molecule type" value="Genomic_DNA"/>
</dbReference>
<dbReference type="PRINTS" id="PR00457">
    <property type="entry name" value="ANPEROXIDASE"/>
</dbReference>
<keyword evidence="2" id="KW-0349">Heme</keyword>
<protein>
    <submittedName>
        <fullName evidence="4">Uncharacterized protein</fullName>
    </submittedName>
</protein>
<dbReference type="GO" id="GO:0020037">
    <property type="term" value="F:heme binding"/>
    <property type="evidence" value="ECO:0007669"/>
    <property type="project" value="InterPro"/>
</dbReference>